<dbReference type="AlphaFoldDB" id="A0A0V0GK39"/>
<feature type="non-terminal residue" evidence="1">
    <location>
        <position position="1"/>
    </location>
</feature>
<reference evidence="1" key="1">
    <citation type="submission" date="2015-12" db="EMBL/GenBank/DDBJ databases">
        <title>Gene expression during late stages of embryo sac development: a critical building block for successful pollen-pistil interactions.</title>
        <authorList>
            <person name="Liu Y."/>
            <person name="Joly V."/>
            <person name="Sabar M."/>
            <person name="Matton D.P."/>
        </authorList>
    </citation>
    <scope>NUCLEOTIDE SEQUENCE</scope>
</reference>
<accession>A0A0V0GK39</accession>
<sequence length="61" mass="7044">QISASFKISRYSLNVTIIIQKKENENKTITYPTIQLHIYKYLQIFLHNVCQVTTPSGESSI</sequence>
<protein>
    <submittedName>
        <fullName evidence="1">Putative ovule protein</fullName>
    </submittedName>
</protein>
<proteinExistence type="predicted"/>
<dbReference type="EMBL" id="GEDG01037314">
    <property type="protein sequence ID" value="JAP08205.1"/>
    <property type="molecule type" value="Transcribed_RNA"/>
</dbReference>
<evidence type="ECO:0000313" key="1">
    <source>
        <dbReference type="EMBL" id="JAP08205.1"/>
    </source>
</evidence>
<name>A0A0V0GK39_SOLCH</name>
<organism evidence="1">
    <name type="scientific">Solanum chacoense</name>
    <name type="common">Chaco potato</name>
    <dbReference type="NCBI Taxonomy" id="4108"/>
    <lineage>
        <taxon>Eukaryota</taxon>
        <taxon>Viridiplantae</taxon>
        <taxon>Streptophyta</taxon>
        <taxon>Embryophyta</taxon>
        <taxon>Tracheophyta</taxon>
        <taxon>Spermatophyta</taxon>
        <taxon>Magnoliopsida</taxon>
        <taxon>eudicotyledons</taxon>
        <taxon>Gunneridae</taxon>
        <taxon>Pentapetalae</taxon>
        <taxon>asterids</taxon>
        <taxon>lamiids</taxon>
        <taxon>Solanales</taxon>
        <taxon>Solanaceae</taxon>
        <taxon>Solanoideae</taxon>
        <taxon>Solaneae</taxon>
        <taxon>Solanum</taxon>
    </lineage>
</organism>